<dbReference type="OrthoDB" id="8912718at2"/>
<organism evidence="1 2">
    <name type="scientific">Paracidovorax cattleyae</name>
    <dbReference type="NCBI Taxonomy" id="80868"/>
    <lineage>
        <taxon>Bacteria</taxon>
        <taxon>Pseudomonadati</taxon>
        <taxon>Pseudomonadota</taxon>
        <taxon>Betaproteobacteria</taxon>
        <taxon>Burkholderiales</taxon>
        <taxon>Comamonadaceae</taxon>
        <taxon>Paracidovorax</taxon>
    </lineage>
</organism>
<reference evidence="2" key="1">
    <citation type="submission" date="2016-10" db="EMBL/GenBank/DDBJ databases">
        <authorList>
            <person name="Varghese N."/>
            <person name="Submissions S."/>
        </authorList>
    </citation>
    <scope>NUCLEOTIDE SEQUENCE [LARGE SCALE GENOMIC DNA]</scope>
    <source>
        <strain evidence="2">DSM 17101</strain>
    </source>
</reference>
<evidence type="ECO:0000313" key="1">
    <source>
        <dbReference type="EMBL" id="SDP27865.1"/>
    </source>
</evidence>
<proteinExistence type="predicted"/>
<dbReference type="RefSeq" id="WP_092834150.1">
    <property type="nucleotide sequence ID" value="NZ_FNJL01000010.1"/>
</dbReference>
<keyword evidence="2" id="KW-1185">Reference proteome</keyword>
<dbReference type="AlphaFoldDB" id="A0A1H0REN3"/>
<evidence type="ECO:0000313" key="2">
    <source>
        <dbReference type="Proteomes" id="UP000199317"/>
    </source>
</evidence>
<sequence>MKSPTKGRHRLTFADLAKVRCMVCDRDKPAEGARPFRACHVCADCVRLVTQRAADRVNTADQTS</sequence>
<name>A0A1H0REN3_9BURK</name>
<protein>
    <recommendedName>
        <fullName evidence="3">ClpX C4-type zinc finger</fullName>
    </recommendedName>
</protein>
<dbReference type="Proteomes" id="UP000199317">
    <property type="component" value="Unassembled WGS sequence"/>
</dbReference>
<dbReference type="EMBL" id="FNJL01000010">
    <property type="protein sequence ID" value="SDP27865.1"/>
    <property type="molecule type" value="Genomic_DNA"/>
</dbReference>
<evidence type="ECO:0008006" key="3">
    <source>
        <dbReference type="Google" id="ProtNLM"/>
    </source>
</evidence>
<gene>
    <name evidence="1" type="ORF">SAMN04489708_11026</name>
</gene>
<accession>A0A1H0REN3</accession>